<dbReference type="Proteomes" id="UP001163046">
    <property type="component" value="Unassembled WGS sequence"/>
</dbReference>
<comment type="caution">
    <text evidence="1">The sequence shown here is derived from an EMBL/GenBank/DDBJ whole genome shotgun (WGS) entry which is preliminary data.</text>
</comment>
<organism evidence="1 2">
    <name type="scientific">Desmophyllum pertusum</name>
    <dbReference type="NCBI Taxonomy" id="174260"/>
    <lineage>
        <taxon>Eukaryota</taxon>
        <taxon>Metazoa</taxon>
        <taxon>Cnidaria</taxon>
        <taxon>Anthozoa</taxon>
        <taxon>Hexacorallia</taxon>
        <taxon>Scleractinia</taxon>
        <taxon>Caryophylliina</taxon>
        <taxon>Caryophylliidae</taxon>
        <taxon>Desmophyllum</taxon>
    </lineage>
</organism>
<sequence length="292" mass="32712">MAAEAASVLEGAFRENGLEAKSARGSFMGRIFPHIYTQNAVWAMVYMEVTCRGQNGQETNEPECPQISPAKCRNQSVTENVQDYQGNKCAPEERKLNKFAHATNLRESSSANFSGGGIKPRRASGTRWIGHKVNALKLLVDKCGIYKQHLESLRCDLSVKAADKAKLKVYLRKWRPQICLPPSAFLLTFSNPQHHCPLHFKKLTDTVAASSAMAKAKRQLASSMEKEPDKMPTMKHCFSKVEKDTNQAVQLKNAALDEVRKRASFYVPPQMLRHLKQTAMKTTAFSVIKELD</sequence>
<name>A0A9X0CKD7_9CNID</name>
<protein>
    <submittedName>
        <fullName evidence="1">Uncharacterized protein</fullName>
    </submittedName>
</protein>
<evidence type="ECO:0000313" key="1">
    <source>
        <dbReference type="EMBL" id="KAJ7359052.1"/>
    </source>
</evidence>
<reference evidence="1" key="1">
    <citation type="submission" date="2023-01" db="EMBL/GenBank/DDBJ databases">
        <title>Genome assembly of the deep-sea coral Lophelia pertusa.</title>
        <authorList>
            <person name="Herrera S."/>
            <person name="Cordes E."/>
        </authorList>
    </citation>
    <scope>NUCLEOTIDE SEQUENCE</scope>
    <source>
        <strain evidence="1">USNM1676648</strain>
        <tissue evidence="1">Polyp</tissue>
    </source>
</reference>
<dbReference type="EMBL" id="MU827313">
    <property type="protein sequence ID" value="KAJ7359052.1"/>
    <property type="molecule type" value="Genomic_DNA"/>
</dbReference>
<keyword evidence="2" id="KW-1185">Reference proteome</keyword>
<accession>A0A9X0CKD7</accession>
<dbReference type="AlphaFoldDB" id="A0A9X0CKD7"/>
<proteinExistence type="predicted"/>
<gene>
    <name evidence="1" type="ORF">OS493_019959</name>
</gene>
<evidence type="ECO:0000313" key="2">
    <source>
        <dbReference type="Proteomes" id="UP001163046"/>
    </source>
</evidence>
<dbReference type="OrthoDB" id="5987870at2759"/>